<sequence length="165" mass="18877">MDRVVVIGCGGSGKTRLARELARIVAAPLTHLDGVYYDERWRPASPDDFAARQRALVAAPRWVIEGNYAGTLPIRLAAADTVVFLDLPATTCLWGIAQRRWRRETGRITWGFIRYVIAYRRRMPPRVTRLLREHGRHAHLVVLSSRRQANQFIERWPSGVRPPVD</sequence>
<evidence type="ECO:0000313" key="2">
    <source>
        <dbReference type="Proteomes" id="UP000198362"/>
    </source>
</evidence>
<dbReference type="Proteomes" id="UP000198362">
    <property type="component" value="Unassembled WGS sequence"/>
</dbReference>
<proteinExistence type="predicted"/>
<evidence type="ECO:0000313" key="1">
    <source>
        <dbReference type="EMBL" id="SNT58924.1"/>
    </source>
</evidence>
<dbReference type="RefSeq" id="WP_089252994.1">
    <property type="nucleotide sequence ID" value="NZ_FZPH01000011.1"/>
</dbReference>
<dbReference type="PANTHER" id="PTHR37816">
    <property type="entry name" value="YALI0E33011P"/>
    <property type="match status" value="1"/>
</dbReference>
<organism evidence="1 2">
    <name type="scientific">Asanoa hainanensis</name>
    <dbReference type="NCBI Taxonomy" id="560556"/>
    <lineage>
        <taxon>Bacteria</taxon>
        <taxon>Bacillati</taxon>
        <taxon>Actinomycetota</taxon>
        <taxon>Actinomycetes</taxon>
        <taxon>Micromonosporales</taxon>
        <taxon>Micromonosporaceae</taxon>
        <taxon>Asanoa</taxon>
    </lineage>
</organism>
<dbReference type="InterPro" id="IPR052922">
    <property type="entry name" value="Cytidylate_Kinase-2"/>
</dbReference>
<dbReference type="AlphaFoldDB" id="A0A239NX32"/>
<dbReference type="GO" id="GO:0016301">
    <property type="term" value="F:kinase activity"/>
    <property type="evidence" value="ECO:0007669"/>
    <property type="project" value="UniProtKB-KW"/>
</dbReference>
<reference evidence="1 2" key="1">
    <citation type="submission" date="2017-06" db="EMBL/GenBank/DDBJ databases">
        <authorList>
            <person name="Kim H.J."/>
            <person name="Triplett B.A."/>
        </authorList>
    </citation>
    <scope>NUCLEOTIDE SEQUENCE [LARGE SCALE GENOMIC DNA]</scope>
    <source>
        <strain evidence="1 2">CGMCC 4.5593</strain>
    </source>
</reference>
<keyword evidence="1" id="KW-0808">Transferase</keyword>
<dbReference type="OrthoDB" id="3199600at2"/>
<keyword evidence="1" id="KW-0418">Kinase</keyword>
<dbReference type="SUPFAM" id="SSF52540">
    <property type="entry name" value="P-loop containing nucleoside triphosphate hydrolases"/>
    <property type="match status" value="1"/>
</dbReference>
<dbReference type="PANTHER" id="PTHR37816:SF1">
    <property type="entry name" value="TOXIN"/>
    <property type="match status" value="1"/>
</dbReference>
<gene>
    <name evidence="1" type="ORF">SAMN05421812_11189</name>
</gene>
<accession>A0A239NX32</accession>
<dbReference type="InterPro" id="IPR027417">
    <property type="entry name" value="P-loop_NTPase"/>
</dbReference>
<protein>
    <submittedName>
        <fullName evidence="1">Adenylate kinase</fullName>
    </submittedName>
</protein>
<keyword evidence="2" id="KW-1185">Reference proteome</keyword>
<name>A0A239NX32_9ACTN</name>
<dbReference type="EMBL" id="FZPH01000011">
    <property type="protein sequence ID" value="SNT58924.1"/>
    <property type="molecule type" value="Genomic_DNA"/>
</dbReference>
<dbReference type="Gene3D" id="3.40.50.300">
    <property type="entry name" value="P-loop containing nucleotide triphosphate hydrolases"/>
    <property type="match status" value="1"/>
</dbReference>